<evidence type="ECO:0000256" key="1">
    <source>
        <dbReference type="ARBA" id="ARBA00006082"/>
    </source>
</evidence>
<dbReference type="EMBL" id="GDJX01001020">
    <property type="protein sequence ID" value="JAT66916.1"/>
    <property type="molecule type" value="Transcribed_RNA"/>
</dbReference>
<name>A0A1D1ZIW5_9ARAE</name>
<dbReference type="PANTHER" id="PTHR10073:SF47">
    <property type="entry name" value="DNA MISMATCH REPAIR PROTEIN MLH3"/>
    <property type="match status" value="1"/>
</dbReference>
<organism evidence="5">
    <name type="scientific">Anthurium amnicola</name>
    <dbReference type="NCBI Taxonomy" id="1678845"/>
    <lineage>
        <taxon>Eukaryota</taxon>
        <taxon>Viridiplantae</taxon>
        <taxon>Streptophyta</taxon>
        <taxon>Embryophyta</taxon>
        <taxon>Tracheophyta</taxon>
        <taxon>Spermatophyta</taxon>
        <taxon>Magnoliopsida</taxon>
        <taxon>Liliopsida</taxon>
        <taxon>Araceae</taxon>
        <taxon>Pothoideae</taxon>
        <taxon>Potheae</taxon>
        <taxon>Anthurium</taxon>
    </lineage>
</organism>
<comment type="similarity">
    <text evidence="1">Belongs to the DNA mismatch repair MutL/HexB family.</text>
</comment>
<dbReference type="FunFam" id="3.30.1370.100:FF:000007">
    <property type="entry name" value="MUTL protein homolog 3"/>
    <property type="match status" value="1"/>
</dbReference>
<dbReference type="InterPro" id="IPR020568">
    <property type="entry name" value="Ribosomal_Su5_D2-typ_SF"/>
</dbReference>
<accession>A0A1D1ZIW5</accession>
<dbReference type="InterPro" id="IPR042121">
    <property type="entry name" value="MutL_C_regsub"/>
</dbReference>
<dbReference type="NCBIfam" id="TIGR00585">
    <property type="entry name" value="mutl"/>
    <property type="match status" value="1"/>
</dbReference>
<dbReference type="SUPFAM" id="SSF55874">
    <property type="entry name" value="ATPase domain of HSP90 chaperone/DNA topoisomerase II/histidine kinase"/>
    <property type="match status" value="1"/>
</dbReference>
<proteinExistence type="inferred from homology"/>
<dbReference type="InterPro" id="IPR013507">
    <property type="entry name" value="DNA_mismatch_S5_2-like"/>
</dbReference>
<dbReference type="InterPro" id="IPR002099">
    <property type="entry name" value="MutL/Mlh/PMS"/>
</dbReference>
<dbReference type="PANTHER" id="PTHR10073">
    <property type="entry name" value="DNA MISMATCH REPAIR PROTEIN MLH, PMS, MUTL"/>
    <property type="match status" value="1"/>
</dbReference>
<protein>
    <submittedName>
        <fullName evidence="5">DNA mismatch repair protein Mlh3</fullName>
    </submittedName>
</protein>
<dbReference type="SMART" id="SM01340">
    <property type="entry name" value="DNA_mis_repair"/>
    <property type="match status" value="1"/>
</dbReference>
<dbReference type="InterPro" id="IPR042120">
    <property type="entry name" value="MutL_C_dimsub"/>
</dbReference>
<dbReference type="GO" id="GO:0030983">
    <property type="term" value="F:mismatched DNA binding"/>
    <property type="evidence" value="ECO:0007669"/>
    <property type="project" value="InterPro"/>
</dbReference>
<keyword evidence="2" id="KW-0227">DNA damage</keyword>
<dbReference type="SUPFAM" id="SSF118116">
    <property type="entry name" value="DNA mismatch repair protein MutL"/>
    <property type="match status" value="1"/>
</dbReference>
<evidence type="ECO:0000256" key="2">
    <source>
        <dbReference type="ARBA" id="ARBA00022763"/>
    </source>
</evidence>
<dbReference type="SMART" id="SM00853">
    <property type="entry name" value="MutL_C"/>
    <property type="match status" value="1"/>
</dbReference>
<dbReference type="GO" id="GO:0140664">
    <property type="term" value="F:ATP-dependent DNA damage sensor activity"/>
    <property type="evidence" value="ECO:0007669"/>
    <property type="project" value="InterPro"/>
</dbReference>
<dbReference type="Pfam" id="PF08676">
    <property type="entry name" value="MutL_C"/>
    <property type="match status" value="1"/>
</dbReference>
<feature type="domain" description="DNA mismatch repair protein S5" evidence="4">
    <location>
        <begin position="214"/>
        <end position="350"/>
    </location>
</feature>
<dbReference type="GO" id="GO:0005524">
    <property type="term" value="F:ATP binding"/>
    <property type="evidence" value="ECO:0007669"/>
    <property type="project" value="InterPro"/>
</dbReference>
<dbReference type="Pfam" id="PF01119">
    <property type="entry name" value="DNA_mis_repair"/>
    <property type="match status" value="1"/>
</dbReference>
<dbReference type="Pfam" id="PF13589">
    <property type="entry name" value="HATPase_c_3"/>
    <property type="match status" value="1"/>
</dbReference>
<sequence length="1245" mass="139075">MKRIKHLPGSVHTSLRSSVFLFDMTRVVEELILNSLDAGATKVHICVNVGACYVKVEDDGFGVTRDGLMVLGEKYATSKFQNLAEMDDDIESLGSRGEALSSLSDISLLEVITKTRGKPNAYHKVIKGRKCLLIGIDEHRQNVGTTVIVRDLFYNQPVRRRSMQSSPKKMLHSLKKCVVRAALLRPQVSFTVIDLESEHELLRTIPSSSLLPLVSNHFGSKVSGCLHKVSCSDKELDLSGYLSGLADSSSVKTLQYLYINSRFVCRGPIHKLINNLASNFHYMLNYHRSEPESQTGKRQRMLGCPAYVLNLCCPLSSYDLTFEPSKTIVEFKDWASVLSFIEQAVCHSWKQIPAHSLFGKTNVSQILCVSCSSAEPQKQMCGTCIGIRGGKGDVFTPDTSVISEMTKKEYGSWSQQNFMCQSASTLSEELPQESYDVFSCRSSRGRNEKNTEVKHYPSETNGGHQIEYFPKKKLFNSQDISDFTHDEMVSRKSKTNPCVPESSFSAGSHLLSDHIAKIDQKDDLLALEEDLFADREELRKYSRCDGSTCHLREDESQLSKAPFLFRCSRGLAVPGMKCVSVEKVPANSEMFSDNKELGFEFDERESFSPYDSYVAGAHYSCESFDSPANIPCQEKYDSFWSSFGVMRSCLDKTSNDLYTDFTKFCDGHGLHCPKDNDICSRRVDHLIESTFTSQLSYSEVSPGSSDCMSTSFLMTTDNVPCNVRSDGNCNLLAGLTSRQFETSKLVDSFDNYNLGNPRKSLSAINCKDDELCFSPGGIEYQKHYSHEIKFENVPCDDVNDHTAWSNFNSPIGDNTSNCNKYTCGTRWEEFQDCQLGHSANRSSRRSHSAPPLHRQKSKFYTIYDYSKTVGWYSDDARSACLLKNLSQPWGISWPFAKSVFNSSSCELMHRTSGDEKLGGNETNMVQTNGRSEKDAPEMEYTNGDMTKWRGGDLHPTLVQGSVRSHNVSACDDEVLDISSGLLHLAGSSLVPESISRDALEDAKVLLQVDRKFIPVTAGGILVAIDQHAADERIRLEELRYKVMSGEGCTIVYLDLEQELVLPEIGLQLVQNYGEQIKKWGWVCNTHFQCSGSFAKNLNLLKQQSCGVTLLAVPCILGINLTDKDLLEYLEQLADTDGTSTMPPAALRILNFKACRGAIMFGDALMPSECSLIVEELKGTSLCFQCAHGRPTTVPLVNMVELHKHLLKLELHAENRNKLWHGLGQHQPSVERAQVRLSSAKQFHNG</sequence>
<gene>
    <name evidence="5" type="primary">MLH3_5</name>
    <name evidence="5" type="ORF">g.99561</name>
</gene>
<evidence type="ECO:0000259" key="3">
    <source>
        <dbReference type="SMART" id="SM00853"/>
    </source>
</evidence>
<dbReference type="Gene3D" id="3.30.565.10">
    <property type="entry name" value="Histidine kinase-like ATPase, C-terminal domain"/>
    <property type="match status" value="1"/>
</dbReference>
<dbReference type="Gene3D" id="3.30.1540.20">
    <property type="entry name" value="MutL, C-terminal domain, dimerisation subdomain"/>
    <property type="match status" value="1"/>
</dbReference>
<dbReference type="SUPFAM" id="SSF54211">
    <property type="entry name" value="Ribosomal protein S5 domain 2-like"/>
    <property type="match status" value="1"/>
</dbReference>
<dbReference type="AlphaFoldDB" id="A0A1D1ZIW5"/>
<dbReference type="InterPro" id="IPR014790">
    <property type="entry name" value="MutL_C"/>
</dbReference>
<dbReference type="Gene3D" id="3.30.230.10">
    <property type="match status" value="1"/>
</dbReference>
<feature type="domain" description="MutL C-terminal dimerisation" evidence="3">
    <location>
        <begin position="1004"/>
        <end position="1164"/>
    </location>
</feature>
<dbReference type="GO" id="GO:0016887">
    <property type="term" value="F:ATP hydrolysis activity"/>
    <property type="evidence" value="ECO:0007669"/>
    <property type="project" value="InterPro"/>
</dbReference>
<dbReference type="InterPro" id="IPR038973">
    <property type="entry name" value="MutL/Mlh/Pms-like"/>
</dbReference>
<dbReference type="InterPro" id="IPR036890">
    <property type="entry name" value="HATPase_C_sf"/>
</dbReference>
<dbReference type="Gene3D" id="3.30.1370.100">
    <property type="entry name" value="MutL, C-terminal domain, regulatory subdomain"/>
    <property type="match status" value="1"/>
</dbReference>
<dbReference type="GO" id="GO:0006298">
    <property type="term" value="P:mismatch repair"/>
    <property type="evidence" value="ECO:0007669"/>
    <property type="project" value="InterPro"/>
</dbReference>
<dbReference type="InterPro" id="IPR014721">
    <property type="entry name" value="Ribsml_uS5_D2-typ_fold_subgr"/>
</dbReference>
<evidence type="ECO:0000313" key="5">
    <source>
        <dbReference type="EMBL" id="JAT66916.1"/>
    </source>
</evidence>
<reference evidence="5" key="1">
    <citation type="submission" date="2015-07" db="EMBL/GenBank/DDBJ databases">
        <title>Transcriptome Assembly of Anthurium amnicola.</title>
        <authorList>
            <person name="Suzuki J."/>
        </authorList>
    </citation>
    <scope>NUCLEOTIDE SEQUENCE</scope>
</reference>
<evidence type="ECO:0000259" key="4">
    <source>
        <dbReference type="SMART" id="SM01340"/>
    </source>
</evidence>
<dbReference type="GO" id="GO:0032300">
    <property type="term" value="C:mismatch repair complex"/>
    <property type="evidence" value="ECO:0007669"/>
    <property type="project" value="InterPro"/>
</dbReference>
<dbReference type="InterPro" id="IPR037198">
    <property type="entry name" value="MutL_C_sf"/>
</dbReference>